<feature type="transmembrane region" description="Helical" evidence="1">
    <location>
        <begin position="161"/>
        <end position="180"/>
    </location>
</feature>
<keyword evidence="1" id="KW-0812">Transmembrane</keyword>
<reference evidence="2 3" key="1">
    <citation type="submission" date="2020-08" db="EMBL/GenBank/DDBJ databases">
        <title>Genomic Encyclopedia of Type Strains, Phase IV (KMG-IV): sequencing the most valuable type-strain genomes for metagenomic binning, comparative biology and taxonomic classification.</title>
        <authorList>
            <person name="Goeker M."/>
        </authorList>
    </citation>
    <scope>NUCLEOTIDE SEQUENCE [LARGE SCALE GENOMIC DNA]</scope>
    <source>
        <strain evidence="2 3">DSM 103737</strain>
    </source>
</reference>
<organism evidence="2 3">
    <name type="scientific">Chelatococcus caeni</name>
    <dbReference type="NCBI Taxonomy" id="1348468"/>
    <lineage>
        <taxon>Bacteria</taxon>
        <taxon>Pseudomonadati</taxon>
        <taxon>Pseudomonadota</taxon>
        <taxon>Alphaproteobacteria</taxon>
        <taxon>Hyphomicrobiales</taxon>
        <taxon>Chelatococcaceae</taxon>
        <taxon>Chelatococcus</taxon>
    </lineage>
</organism>
<protein>
    <recommendedName>
        <fullName evidence="4">DUF1109 family protein</fullName>
    </recommendedName>
</protein>
<name>A0A840BZQ7_9HYPH</name>
<dbReference type="Pfam" id="PF06532">
    <property type="entry name" value="NrsF"/>
    <property type="match status" value="1"/>
</dbReference>
<dbReference type="AlphaFoldDB" id="A0A840BZQ7"/>
<sequence>MTDMDTEDLIKALAADTRRPRLSLPATWWAAAGLAALVAAVVFMLTLGPRPDFAAAAETPRFLLKFVVAAALAAAAFGAVRSLSRPGADWRPAAACLAAVAALLVTAVVAELAVLPRALWATRLVGTNSLVCLTYIPLIGLGPLAVFLAALHHGAPTRPRLAGAMAGLLAGGLAAVFYAAHCPDDSPLFVATWYTMAIAGLAALGALAARRLARW</sequence>
<proteinExistence type="predicted"/>
<evidence type="ECO:0000313" key="2">
    <source>
        <dbReference type="EMBL" id="MBB4018815.1"/>
    </source>
</evidence>
<feature type="transmembrane region" description="Helical" evidence="1">
    <location>
        <begin position="92"/>
        <end position="115"/>
    </location>
</feature>
<keyword evidence="1" id="KW-0472">Membrane</keyword>
<feature type="transmembrane region" description="Helical" evidence="1">
    <location>
        <begin position="28"/>
        <end position="47"/>
    </location>
</feature>
<keyword evidence="3" id="KW-1185">Reference proteome</keyword>
<feature type="transmembrane region" description="Helical" evidence="1">
    <location>
        <begin position="62"/>
        <end position="80"/>
    </location>
</feature>
<feature type="transmembrane region" description="Helical" evidence="1">
    <location>
        <begin position="186"/>
        <end position="209"/>
    </location>
</feature>
<evidence type="ECO:0000256" key="1">
    <source>
        <dbReference type="SAM" id="Phobius"/>
    </source>
</evidence>
<feature type="transmembrane region" description="Helical" evidence="1">
    <location>
        <begin position="127"/>
        <end position="149"/>
    </location>
</feature>
<dbReference type="EMBL" id="JACIEN010000005">
    <property type="protein sequence ID" value="MBB4018815.1"/>
    <property type="molecule type" value="Genomic_DNA"/>
</dbReference>
<dbReference type="InterPro" id="IPR009495">
    <property type="entry name" value="NrsF"/>
</dbReference>
<comment type="caution">
    <text evidence="2">The sequence shown here is derived from an EMBL/GenBank/DDBJ whole genome shotgun (WGS) entry which is preliminary data.</text>
</comment>
<evidence type="ECO:0000313" key="3">
    <source>
        <dbReference type="Proteomes" id="UP000577362"/>
    </source>
</evidence>
<accession>A0A840BZQ7</accession>
<dbReference type="Proteomes" id="UP000577362">
    <property type="component" value="Unassembled WGS sequence"/>
</dbReference>
<gene>
    <name evidence="2" type="ORF">GGR16_003862</name>
</gene>
<keyword evidence="1" id="KW-1133">Transmembrane helix</keyword>
<evidence type="ECO:0008006" key="4">
    <source>
        <dbReference type="Google" id="ProtNLM"/>
    </source>
</evidence>